<sequence>MPKSMHDEDIITIDTSTPSQVQPIDPITHARARQLNYQFSIACRNKYLVVGLIMHPSRFTIASGVGVTIAKEKDGGDHREIRLEWREEKGIWRRMGERGWRELVPRLHHMHDPWGAHRCQLIPDSSSKFCYA</sequence>
<reference evidence="2" key="1">
    <citation type="journal article" date="2013" name="Nat. Commun.">
        <title>Whole-genome sequencing of Oryza brachyantha reveals mechanisms underlying Oryza genome evolution.</title>
        <authorList>
            <person name="Chen J."/>
            <person name="Huang Q."/>
            <person name="Gao D."/>
            <person name="Wang J."/>
            <person name="Lang Y."/>
            <person name="Liu T."/>
            <person name="Li B."/>
            <person name="Bai Z."/>
            <person name="Luis Goicoechea J."/>
            <person name="Liang C."/>
            <person name="Chen C."/>
            <person name="Zhang W."/>
            <person name="Sun S."/>
            <person name="Liao Y."/>
            <person name="Zhang X."/>
            <person name="Yang L."/>
            <person name="Song C."/>
            <person name="Wang M."/>
            <person name="Shi J."/>
            <person name="Liu G."/>
            <person name="Liu J."/>
            <person name="Zhou H."/>
            <person name="Zhou W."/>
            <person name="Yu Q."/>
            <person name="An N."/>
            <person name="Chen Y."/>
            <person name="Cai Q."/>
            <person name="Wang B."/>
            <person name="Liu B."/>
            <person name="Min J."/>
            <person name="Huang Y."/>
            <person name="Wu H."/>
            <person name="Li Z."/>
            <person name="Zhang Y."/>
            <person name="Yin Y."/>
            <person name="Song W."/>
            <person name="Jiang J."/>
            <person name="Jackson S.A."/>
            <person name="Wing R.A."/>
            <person name="Wang J."/>
            <person name="Chen M."/>
        </authorList>
    </citation>
    <scope>NUCLEOTIDE SEQUENCE [LARGE SCALE GENOMIC DNA]</scope>
    <source>
        <strain evidence="2">cv. IRGC 101232</strain>
    </source>
</reference>
<evidence type="ECO:0000313" key="2">
    <source>
        <dbReference type="EnsemblPlants" id="OB03G38310.1"/>
    </source>
</evidence>
<evidence type="ECO:0000256" key="1">
    <source>
        <dbReference type="SAM" id="MobiDB-lite"/>
    </source>
</evidence>
<keyword evidence="3" id="KW-1185">Reference proteome</keyword>
<dbReference type="EnsemblPlants" id="OB03G38310.1">
    <property type="protein sequence ID" value="OB03G38310.1"/>
    <property type="gene ID" value="OB03G38310"/>
</dbReference>
<protein>
    <submittedName>
        <fullName evidence="2">Uncharacterized protein</fullName>
    </submittedName>
</protein>
<dbReference type="Gramene" id="OB03G38310.1">
    <property type="protein sequence ID" value="OB03G38310.1"/>
    <property type="gene ID" value="OB03G38310"/>
</dbReference>
<organism evidence="2">
    <name type="scientific">Oryza brachyantha</name>
    <name type="common">malo sina</name>
    <dbReference type="NCBI Taxonomy" id="4533"/>
    <lineage>
        <taxon>Eukaryota</taxon>
        <taxon>Viridiplantae</taxon>
        <taxon>Streptophyta</taxon>
        <taxon>Embryophyta</taxon>
        <taxon>Tracheophyta</taxon>
        <taxon>Spermatophyta</taxon>
        <taxon>Magnoliopsida</taxon>
        <taxon>Liliopsida</taxon>
        <taxon>Poales</taxon>
        <taxon>Poaceae</taxon>
        <taxon>BOP clade</taxon>
        <taxon>Oryzoideae</taxon>
        <taxon>Oryzeae</taxon>
        <taxon>Oryzinae</taxon>
        <taxon>Oryza</taxon>
    </lineage>
</organism>
<dbReference type="HOGENOM" id="CLU_1920332_0_0_1"/>
<feature type="region of interest" description="Disordered" evidence="1">
    <location>
        <begin position="1"/>
        <end position="20"/>
    </location>
</feature>
<dbReference type="AlphaFoldDB" id="J3LS05"/>
<proteinExistence type="predicted"/>
<dbReference type="Proteomes" id="UP000006038">
    <property type="component" value="Chromosome 3"/>
</dbReference>
<evidence type="ECO:0000313" key="3">
    <source>
        <dbReference type="Proteomes" id="UP000006038"/>
    </source>
</evidence>
<accession>J3LS05</accession>
<name>J3LS05_ORYBR</name>
<reference evidence="2" key="2">
    <citation type="submission" date="2013-04" db="UniProtKB">
        <authorList>
            <consortium name="EnsemblPlants"/>
        </authorList>
    </citation>
    <scope>IDENTIFICATION</scope>
</reference>